<comment type="caution">
    <text evidence="1">The sequence shown here is derived from an EMBL/GenBank/DDBJ whole genome shotgun (WGS) entry which is preliminary data.</text>
</comment>
<dbReference type="EMBL" id="JACYXZ010000002">
    <property type="protein sequence ID" value="MBD8869618.1"/>
    <property type="molecule type" value="Genomic_DNA"/>
</dbReference>
<name>A0A927K5X4_9ACTN</name>
<evidence type="ECO:0000313" key="2">
    <source>
        <dbReference type="Proteomes" id="UP000616839"/>
    </source>
</evidence>
<dbReference type="AlphaFoldDB" id="A0A927K5X4"/>
<gene>
    <name evidence="1" type="ORF">IE331_08275</name>
</gene>
<organism evidence="1 2">
    <name type="scientific">Nocardioides donggukensis</name>
    <dbReference type="NCBI Taxonomy" id="2774019"/>
    <lineage>
        <taxon>Bacteria</taxon>
        <taxon>Bacillati</taxon>
        <taxon>Actinomycetota</taxon>
        <taxon>Actinomycetes</taxon>
        <taxon>Propionibacteriales</taxon>
        <taxon>Nocardioidaceae</taxon>
        <taxon>Nocardioides</taxon>
    </lineage>
</organism>
<dbReference type="RefSeq" id="WP_192142442.1">
    <property type="nucleotide sequence ID" value="NZ_JACYXZ010000002.1"/>
</dbReference>
<keyword evidence="2" id="KW-1185">Reference proteome</keyword>
<evidence type="ECO:0000313" key="1">
    <source>
        <dbReference type="EMBL" id="MBD8869618.1"/>
    </source>
</evidence>
<accession>A0A927K5X4</accession>
<proteinExistence type="predicted"/>
<dbReference type="Proteomes" id="UP000616839">
    <property type="component" value="Unassembled WGS sequence"/>
</dbReference>
<sequence>MKVRDSALRHGIDPADSIQAAEHPVFLRDLGDDPHRQLRLGFDTHGRILEVIVLTGDGGDQMLIHDMKERQQYLALLD</sequence>
<protein>
    <submittedName>
        <fullName evidence="1">Toxin</fullName>
    </submittedName>
</protein>
<reference evidence="1" key="1">
    <citation type="submission" date="2020-09" db="EMBL/GenBank/DDBJ databases">
        <title>Nocardioides sp. strain MJB4 16S ribosomal RNA gene Genome sequencing and assembly.</title>
        <authorList>
            <person name="Kim I."/>
        </authorList>
    </citation>
    <scope>NUCLEOTIDE SEQUENCE</scope>
    <source>
        <strain evidence="1">MJB4</strain>
    </source>
</reference>